<evidence type="ECO:0000313" key="2">
    <source>
        <dbReference type="EMBL" id="KDN86847.1"/>
    </source>
</evidence>
<dbReference type="AlphaFoldDB" id="A0A066Z025"/>
<dbReference type="Pfam" id="PF00069">
    <property type="entry name" value="Pkinase"/>
    <property type="match status" value="1"/>
</dbReference>
<feature type="domain" description="Protein kinase" evidence="1">
    <location>
        <begin position="1"/>
        <end position="156"/>
    </location>
</feature>
<dbReference type="SUPFAM" id="SSF56112">
    <property type="entry name" value="Protein kinase-like (PK-like)"/>
    <property type="match status" value="1"/>
</dbReference>
<dbReference type="HOGENOM" id="CLU_1684232_0_0_11"/>
<dbReference type="GO" id="GO:0004672">
    <property type="term" value="F:protein kinase activity"/>
    <property type="evidence" value="ECO:0007669"/>
    <property type="project" value="InterPro"/>
</dbReference>
<dbReference type="eggNOG" id="COG4248">
    <property type="taxonomic scope" value="Bacteria"/>
</dbReference>
<evidence type="ECO:0000259" key="1">
    <source>
        <dbReference type="PROSITE" id="PS50011"/>
    </source>
</evidence>
<reference evidence="2 3" key="1">
    <citation type="submission" date="2014-05" db="EMBL/GenBank/DDBJ databases">
        <title>Draft Genome Sequence of Kitasatospora cheerisanensis KCTC 2395.</title>
        <authorList>
            <person name="Nam D.H."/>
        </authorList>
    </citation>
    <scope>NUCLEOTIDE SEQUENCE [LARGE SCALE GENOMIC DNA]</scope>
    <source>
        <strain evidence="2 3">KCTC 2395</strain>
    </source>
</reference>
<dbReference type="Proteomes" id="UP000027178">
    <property type="component" value="Unassembled WGS sequence"/>
</dbReference>
<dbReference type="PATRIC" id="fig|1348663.4.peg.1234"/>
<evidence type="ECO:0000313" key="3">
    <source>
        <dbReference type="Proteomes" id="UP000027178"/>
    </source>
</evidence>
<dbReference type="EMBL" id="JNBY01000051">
    <property type="protein sequence ID" value="KDN86847.1"/>
    <property type="molecule type" value="Genomic_DNA"/>
</dbReference>
<keyword evidence="3" id="KW-1185">Reference proteome</keyword>
<proteinExistence type="predicted"/>
<protein>
    <recommendedName>
        <fullName evidence="1">Protein kinase domain-containing protein</fullName>
    </recommendedName>
</protein>
<gene>
    <name evidence="2" type="ORF">KCH_12930</name>
</gene>
<comment type="caution">
    <text evidence="2">The sequence shown here is derived from an EMBL/GenBank/DDBJ whole genome shotgun (WGS) entry which is preliminary data.</text>
</comment>
<organism evidence="2 3">
    <name type="scientific">Kitasatospora cheerisanensis KCTC 2395</name>
    <dbReference type="NCBI Taxonomy" id="1348663"/>
    <lineage>
        <taxon>Bacteria</taxon>
        <taxon>Bacillati</taxon>
        <taxon>Actinomycetota</taxon>
        <taxon>Actinomycetes</taxon>
        <taxon>Kitasatosporales</taxon>
        <taxon>Streptomycetaceae</taxon>
        <taxon>Kitasatospora</taxon>
    </lineage>
</organism>
<sequence>MPFTVRSLLMAAVHMVEGYKALHSQGVAYRDISWGNVFIDPADGSILICDNDNAVPETAAAGISGTMKFMAPELIRRDPGARPSTQTDLHSLAVLLFMLLMNHHPLEGRLALAIRCLDEAAERRLYGERPVFVFDPADAPTCPTRTSRPGCGRTGR</sequence>
<dbReference type="InterPro" id="IPR000719">
    <property type="entry name" value="Prot_kinase_dom"/>
</dbReference>
<dbReference type="InterPro" id="IPR011009">
    <property type="entry name" value="Kinase-like_dom_sf"/>
</dbReference>
<dbReference type="RefSeq" id="WP_341865348.1">
    <property type="nucleotide sequence ID" value="NZ_KK853997.1"/>
</dbReference>
<dbReference type="Gene3D" id="1.10.510.10">
    <property type="entry name" value="Transferase(Phosphotransferase) domain 1"/>
    <property type="match status" value="1"/>
</dbReference>
<accession>A0A066Z025</accession>
<name>A0A066Z025_9ACTN</name>
<dbReference type="PROSITE" id="PS50011">
    <property type="entry name" value="PROTEIN_KINASE_DOM"/>
    <property type="match status" value="1"/>
</dbReference>
<dbReference type="PANTHER" id="PTHR24345">
    <property type="entry name" value="SERINE/THREONINE-PROTEIN KINASE PLK"/>
    <property type="match status" value="1"/>
</dbReference>
<dbReference type="GO" id="GO:0005524">
    <property type="term" value="F:ATP binding"/>
    <property type="evidence" value="ECO:0007669"/>
    <property type="project" value="InterPro"/>
</dbReference>